<dbReference type="InterPro" id="IPR036388">
    <property type="entry name" value="WH-like_DNA-bd_sf"/>
</dbReference>
<evidence type="ECO:0000313" key="4">
    <source>
        <dbReference type="Proteomes" id="UP000231383"/>
    </source>
</evidence>
<keyword evidence="1" id="KW-0175">Coiled coil</keyword>
<accession>A0A2M8EWM6</accession>
<sequence length="270" mass="31005">MDKLKHNLNTLGLSEEEISIYITALEQGSTTVLELARITKIPRTTVYLLIDSLTEKGLLQLTADGKKKLYVPASPEELINMATKKRDQLEKSISSLGQELPQLQALYNMSHQKPKIRYYEGIEEVKKIYEDSLSAEKIYFQHMSEKGKELMGEYGETYWALLMQKMIHTKQIIAENDKNRAYIQNESTQRNQMICIPEKYSTNIDYIIYGDNVAFITYKDRVPVGVVISDPEIVHFEKIRFMMVWEKFSGSTIDSGRSALGGLPEMTIKD</sequence>
<dbReference type="Pfam" id="PF01978">
    <property type="entry name" value="TrmB"/>
    <property type="match status" value="1"/>
</dbReference>
<dbReference type="Proteomes" id="UP000231383">
    <property type="component" value="Unassembled WGS sequence"/>
</dbReference>
<comment type="caution">
    <text evidence="3">The sequence shown here is derived from an EMBL/GenBank/DDBJ whole genome shotgun (WGS) entry which is preliminary data.</text>
</comment>
<protein>
    <recommendedName>
        <fullName evidence="2">Transcription regulator TrmB N-terminal domain-containing protein</fullName>
    </recommendedName>
</protein>
<reference evidence="4" key="1">
    <citation type="submission" date="2017-09" db="EMBL/GenBank/DDBJ databases">
        <title>Depth-based differentiation of microbial function through sediment-hosted aquifers and enrichment of novel symbionts in the deep terrestrial subsurface.</title>
        <authorList>
            <person name="Probst A.J."/>
            <person name="Ladd B."/>
            <person name="Jarett J.K."/>
            <person name="Geller-Mcgrath D.E."/>
            <person name="Sieber C.M.K."/>
            <person name="Emerson J.B."/>
            <person name="Anantharaman K."/>
            <person name="Thomas B.C."/>
            <person name="Malmstrom R."/>
            <person name="Stieglmeier M."/>
            <person name="Klingl A."/>
            <person name="Woyke T."/>
            <person name="Ryan C.M."/>
            <person name="Banfield J.F."/>
        </authorList>
    </citation>
    <scope>NUCLEOTIDE SEQUENCE [LARGE SCALE GENOMIC DNA]</scope>
</reference>
<evidence type="ECO:0000259" key="2">
    <source>
        <dbReference type="Pfam" id="PF01978"/>
    </source>
</evidence>
<dbReference type="InterPro" id="IPR002831">
    <property type="entry name" value="Tscrpt_reg_TrmB_N"/>
</dbReference>
<dbReference type="InterPro" id="IPR011991">
    <property type="entry name" value="ArsR-like_HTH"/>
</dbReference>
<dbReference type="EMBL" id="PFSC01000170">
    <property type="protein sequence ID" value="PJC30270.1"/>
    <property type="molecule type" value="Genomic_DNA"/>
</dbReference>
<feature type="domain" description="Transcription regulator TrmB N-terminal" evidence="2">
    <location>
        <begin position="8"/>
        <end position="76"/>
    </location>
</feature>
<evidence type="ECO:0000256" key="1">
    <source>
        <dbReference type="SAM" id="Coils"/>
    </source>
</evidence>
<organism evidence="3 4">
    <name type="scientific">Candidatus Roizmanbacteria bacterium CG_4_9_14_0_2_um_filter_39_13</name>
    <dbReference type="NCBI Taxonomy" id="1974839"/>
    <lineage>
        <taxon>Bacteria</taxon>
        <taxon>Candidatus Roizmaniibacteriota</taxon>
    </lineage>
</organism>
<dbReference type="PANTHER" id="PTHR34293:SF1">
    <property type="entry name" value="HTH-TYPE TRANSCRIPTIONAL REGULATOR TRMBL2"/>
    <property type="match status" value="1"/>
</dbReference>
<proteinExistence type="predicted"/>
<dbReference type="AlphaFoldDB" id="A0A2M8EWM6"/>
<gene>
    <name evidence="3" type="ORF">CO051_06550</name>
</gene>
<evidence type="ECO:0000313" key="3">
    <source>
        <dbReference type="EMBL" id="PJC30270.1"/>
    </source>
</evidence>
<dbReference type="InterPro" id="IPR036390">
    <property type="entry name" value="WH_DNA-bd_sf"/>
</dbReference>
<dbReference type="InterPro" id="IPR051797">
    <property type="entry name" value="TrmB-like"/>
</dbReference>
<dbReference type="Gene3D" id="1.10.10.10">
    <property type="entry name" value="Winged helix-like DNA-binding domain superfamily/Winged helix DNA-binding domain"/>
    <property type="match status" value="1"/>
</dbReference>
<feature type="coiled-coil region" evidence="1">
    <location>
        <begin position="79"/>
        <end position="106"/>
    </location>
</feature>
<name>A0A2M8EWM6_9BACT</name>
<dbReference type="CDD" id="cd00090">
    <property type="entry name" value="HTH_ARSR"/>
    <property type="match status" value="1"/>
</dbReference>
<dbReference type="PANTHER" id="PTHR34293">
    <property type="entry name" value="HTH-TYPE TRANSCRIPTIONAL REGULATOR TRMBL2"/>
    <property type="match status" value="1"/>
</dbReference>
<dbReference type="SUPFAM" id="SSF46785">
    <property type="entry name" value="Winged helix' DNA-binding domain"/>
    <property type="match status" value="1"/>
</dbReference>